<comment type="similarity">
    <text evidence="3 10">Belongs to the carbamoyltransferase HypF family.</text>
</comment>
<feature type="domain" description="Acylphosphatase-like" evidence="12">
    <location>
        <begin position="5"/>
        <end position="91"/>
    </location>
</feature>
<dbReference type="NCBIfam" id="TIGR00143">
    <property type="entry name" value="hypF"/>
    <property type="match status" value="1"/>
</dbReference>
<dbReference type="PROSITE" id="PS00150">
    <property type="entry name" value="ACYLPHOSPHATASE_1"/>
    <property type="match status" value="1"/>
</dbReference>
<sequence length="755" mass="81816">MSDRGVRIQITGIVQGVGFRPFVYNLARQYGITGWVSNNATGVTIAAEGNPAALTGFVKDITRQAPPLAAIDSLTVKECRLQGYTDFQIRASVAGSVKTVLISPDVATCPRCREELLNPADRRYRYPFINCTDCGPRFTIIKDIPYDRPLTTMRNFAMCPACQAEYDNPADRRFHAQPNACPDCGPVYRLLDKAGTPVEAGQDVFDLAREQIAAGRILAIKGIGGYHLAVNARDQSAVARLRARKVREDKPFAVMAGSLAICKSQCAVSAVEEQLLTSPARPIVLLTKNEGYNLADSIAPGNPCLGVMLPYAPAHILLLAPANMWVMTSGNVSDEPIAYQDEDALARLGAIADYFLVHNREIYCRADDSVVRVVFNKPYYLRRSRGYVPAPVSLARELPSVLAVGGELKNTFCLTRGRQAFLSAHIGDLENMPTYQSYVAAIAHLQKLLAIEPQVVACDQHPEYLSTKFAQETGLPIVSVQHHHAHIAAVMAEHQLTGPVIGLAFDGTGYGPDGALWGGEFLVADLREYRRAGHLAYLPLPGGAQAVRQPWRIAVCLLKELYGESFLDHALPLTAQLPANWQLVVTAAEKKINTPRASGAGRLFDAAAALLGIRQSIHYEGQAAIELEMAAQGRVGRILAYDLTAVAGTWILDFKPVFAGLCQAMEQGAAVPQLAADFHTTLAAAACELTRKISKATGIKEIVLSGGVFQNMTLLTQVIRMLAQHKLVPYLHRQTPPNDGGLALGQAVIAGERSR</sequence>
<evidence type="ECO:0000259" key="12">
    <source>
        <dbReference type="PROSITE" id="PS51160"/>
    </source>
</evidence>
<dbReference type="Pfam" id="PF00708">
    <property type="entry name" value="Acylphosphatase"/>
    <property type="match status" value="1"/>
</dbReference>
<evidence type="ECO:0000256" key="11">
    <source>
        <dbReference type="PROSITE-ProRule" id="PRU00520"/>
    </source>
</evidence>
<dbReference type="Gene3D" id="3.30.110.120">
    <property type="match status" value="1"/>
</dbReference>
<evidence type="ECO:0000259" key="13">
    <source>
        <dbReference type="PROSITE" id="PS51163"/>
    </source>
</evidence>
<dbReference type="InterPro" id="IPR055128">
    <property type="entry name" value="HypF_C_2"/>
</dbReference>
<evidence type="ECO:0000256" key="4">
    <source>
        <dbReference type="ARBA" id="ARBA00022598"/>
    </source>
</evidence>
<dbReference type="InterPro" id="IPR017945">
    <property type="entry name" value="DHBP_synth_RibB-like_a/b_dom"/>
</dbReference>
<evidence type="ECO:0000256" key="10">
    <source>
        <dbReference type="PIRNR" id="PIRNR006256"/>
    </source>
</evidence>
<keyword evidence="15" id="KW-1185">Reference proteome</keyword>
<evidence type="ECO:0000256" key="9">
    <source>
        <dbReference type="ARBA" id="ARBA00048220"/>
    </source>
</evidence>
<dbReference type="PROSITE" id="PS51163">
    <property type="entry name" value="YRDC"/>
    <property type="match status" value="1"/>
</dbReference>
<dbReference type="PANTHER" id="PTHR42959">
    <property type="entry name" value="CARBAMOYLTRANSFERASE"/>
    <property type="match status" value="1"/>
</dbReference>
<dbReference type="InterPro" id="IPR006070">
    <property type="entry name" value="Sua5-like_dom"/>
</dbReference>
<comment type="catalytic activity">
    <reaction evidence="9">
        <text>C-terminal L-cysteinyl-[HypE protein] + carbamoyl phosphate + ATP + H2O = C-terminal S-carboxamide-L-cysteinyl-[HypE protein] + AMP + phosphate + diphosphate + H(+)</text>
        <dbReference type="Rhea" id="RHEA:55636"/>
        <dbReference type="Rhea" id="RHEA-COMP:14247"/>
        <dbReference type="Rhea" id="RHEA-COMP:14392"/>
        <dbReference type="ChEBI" id="CHEBI:15377"/>
        <dbReference type="ChEBI" id="CHEBI:15378"/>
        <dbReference type="ChEBI" id="CHEBI:30616"/>
        <dbReference type="ChEBI" id="CHEBI:33019"/>
        <dbReference type="ChEBI" id="CHEBI:43474"/>
        <dbReference type="ChEBI" id="CHEBI:58228"/>
        <dbReference type="ChEBI" id="CHEBI:76913"/>
        <dbReference type="ChEBI" id="CHEBI:139126"/>
        <dbReference type="ChEBI" id="CHEBI:456215"/>
    </reaction>
</comment>
<evidence type="ECO:0000256" key="3">
    <source>
        <dbReference type="ARBA" id="ARBA00008097"/>
    </source>
</evidence>
<name>A0ABZ3J800_SPOA4</name>
<feature type="active site" evidence="11">
    <location>
        <position position="20"/>
    </location>
</feature>
<dbReference type="Gene3D" id="3.30.420.40">
    <property type="match status" value="1"/>
</dbReference>
<dbReference type="Pfam" id="PF01300">
    <property type="entry name" value="Sua5_yciO_yrdC"/>
    <property type="match status" value="1"/>
</dbReference>
<organism evidence="14 15">
    <name type="scientific">Sporomusa acidovorans (strain ATCC 49682 / DSM 3132 / Mol)</name>
    <dbReference type="NCBI Taxonomy" id="1123286"/>
    <lineage>
        <taxon>Bacteria</taxon>
        <taxon>Bacillati</taxon>
        <taxon>Bacillota</taxon>
        <taxon>Negativicutes</taxon>
        <taxon>Selenomonadales</taxon>
        <taxon>Sporomusaceae</taxon>
        <taxon>Sporomusa</taxon>
    </lineage>
</organism>
<dbReference type="GO" id="GO:0016874">
    <property type="term" value="F:ligase activity"/>
    <property type="evidence" value="ECO:0007669"/>
    <property type="project" value="UniProtKB-KW"/>
</dbReference>
<dbReference type="Gene3D" id="3.30.420.360">
    <property type="match status" value="1"/>
</dbReference>
<gene>
    <name evidence="14" type="primary">hypF</name>
    <name evidence="14" type="ORF">SPACI_041150</name>
</gene>
<comment type="similarity">
    <text evidence="2">Belongs to the acylphosphatase family.</text>
</comment>
<feature type="active site" evidence="11">
    <location>
        <position position="38"/>
    </location>
</feature>
<dbReference type="RefSeq" id="WP_093797149.1">
    <property type="nucleotide sequence ID" value="NZ_CP155571.1"/>
</dbReference>
<keyword evidence="4 14" id="KW-0436">Ligase</keyword>
<dbReference type="InterPro" id="IPR017968">
    <property type="entry name" value="Acylphosphatase_CS"/>
</dbReference>
<evidence type="ECO:0000256" key="2">
    <source>
        <dbReference type="ARBA" id="ARBA00005614"/>
    </source>
</evidence>
<dbReference type="InterPro" id="IPR041440">
    <property type="entry name" value="HypF_C"/>
</dbReference>
<dbReference type="SUPFAM" id="SSF54975">
    <property type="entry name" value="Acylphosphatase/BLUF domain-like"/>
    <property type="match status" value="1"/>
</dbReference>
<dbReference type="EMBL" id="CP155571">
    <property type="protein sequence ID" value="XFO74006.1"/>
    <property type="molecule type" value="Genomic_DNA"/>
</dbReference>
<dbReference type="InterPro" id="IPR001792">
    <property type="entry name" value="Acylphosphatase-like_dom"/>
</dbReference>
<reference evidence="14" key="1">
    <citation type="submission" date="2024-05" db="EMBL/GenBank/DDBJ databases">
        <title>Isolation and characterization of Sporomusa carbonis sp. nov., a carboxydotrophic hydrogenogen in the genus of Sporomusa isolated from a charcoal burning pile.</title>
        <authorList>
            <person name="Boeer T."/>
            <person name="Rosenbaum F."/>
            <person name="Eysell L."/>
            <person name="Mueller V."/>
            <person name="Daniel R."/>
            <person name="Poehlein A."/>
        </authorList>
    </citation>
    <scope>NUCLEOTIDE SEQUENCE [LARGE SCALE GENOMIC DNA]</scope>
    <source>
        <strain evidence="14">DSM 3132</strain>
    </source>
</reference>
<dbReference type="Pfam" id="PF07503">
    <property type="entry name" value="zf-HYPF"/>
    <property type="match status" value="2"/>
</dbReference>
<evidence type="ECO:0000313" key="14">
    <source>
        <dbReference type="EMBL" id="XFO74006.1"/>
    </source>
</evidence>
<keyword evidence="6" id="KW-0863">Zinc-finger</keyword>
<evidence type="ECO:0000256" key="5">
    <source>
        <dbReference type="ARBA" id="ARBA00022723"/>
    </source>
</evidence>
<dbReference type="InterPro" id="IPR036046">
    <property type="entry name" value="Acylphosphatase-like_dom_sf"/>
</dbReference>
<dbReference type="PIRSF" id="PIRSF006256">
    <property type="entry name" value="CMPcnvr_hdrg_mat"/>
    <property type="match status" value="1"/>
</dbReference>
<accession>A0ABZ3J800</accession>
<keyword evidence="11" id="KW-0378">Hydrolase</keyword>
<comment type="pathway">
    <text evidence="1">Protein modification; [NiFe] hydrogenase maturation.</text>
</comment>
<keyword evidence="7" id="KW-0862">Zinc</keyword>
<protein>
    <recommendedName>
        <fullName evidence="10">Carbamoyltransferase</fullName>
        <ecNumber evidence="10">6.2.-.-</ecNumber>
    </recommendedName>
</protein>
<dbReference type="PROSITE" id="PS51160">
    <property type="entry name" value="ACYLPHOSPHATASE_3"/>
    <property type="match status" value="1"/>
</dbReference>
<dbReference type="InterPro" id="IPR051060">
    <property type="entry name" value="Carbamoyltrans_HypF-like"/>
</dbReference>
<keyword evidence="5" id="KW-0479">Metal-binding</keyword>
<evidence type="ECO:0000256" key="6">
    <source>
        <dbReference type="ARBA" id="ARBA00022771"/>
    </source>
</evidence>
<feature type="domain" description="YrdC-like" evidence="13">
    <location>
        <begin position="202"/>
        <end position="386"/>
    </location>
</feature>
<evidence type="ECO:0000313" key="15">
    <source>
        <dbReference type="Proteomes" id="UP000216052"/>
    </source>
</evidence>
<evidence type="ECO:0000256" key="1">
    <source>
        <dbReference type="ARBA" id="ARBA00004711"/>
    </source>
</evidence>
<proteinExistence type="inferred from homology"/>
<dbReference type="Pfam" id="PF22521">
    <property type="entry name" value="HypF_C_2"/>
    <property type="match status" value="1"/>
</dbReference>
<dbReference type="InterPro" id="IPR004421">
    <property type="entry name" value="Carbamoyltransferase_HypF"/>
</dbReference>
<dbReference type="Gene3D" id="3.90.870.50">
    <property type="match status" value="1"/>
</dbReference>
<dbReference type="PANTHER" id="PTHR42959:SF1">
    <property type="entry name" value="CARBAMOYLTRANSFERASE HYPF"/>
    <property type="match status" value="1"/>
</dbReference>
<dbReference type="Pfam" id="PF17788">
    <property type="entry name" value="HypF_C"/>
    <property type="match status" value="1"/>
</dbReference>
<evidence type="ECO:0000256" key="7">
    <source>
        <dbReference type="ARBA" id="ARBA00022833"/>
    </source>
</evidence>
<dbReference type="SUPFAM" id="SSF55821">
    <property type="entry name" value="YrdC/RibB"/>
    <property type="match status" value="1"/>
</dbReference>
<dbReference type="Proteomes" id="UP000216052">
    <property type="component" value="Chromosome"/>
</dbReference>
<comment type="catalytic activity">
    <reaction evidence="8 11">
        <text>an acyl phosphate + H2O = a carboxylate + phosphate + H(+)</text>
        <dbReference type="Rhea" id="RHEA:14965"/>
        <dbReference type="ChEBI" id="CHEBI:15377"/>
        <dbReference type="ChEBI" id="CHEBI:15378"/>
        <dbReference type="ChEBI" id="CHEBI:29067"/>
        <dbReference type="ChEBI" id="CHEBI:43474"/>
        <dbReference type="ChEBI" id="CHEBI:59918"/>
        <dbReference type="EC" id="3.6.1.7"/>
    </reaction>
</comment>
<dbReference type="InterPro" id="IPR011125">
    <property type="entry name" value="Znf_HypF"/>
</dbReference>
<evidence type="ECO:0000256" key="8">
    <source>
        <dbReference type="ARBA" id="ARBA00047645"/>
    </source>
</evidence>
<dbReference type="EC" id="6.2.-.-" evidence="10"/>